<gene>
    <name evidence="5" type="ORF">D1B32_19770</name>
</gene>
<evidence type="ECO:0000313" key="6">
    <source>
        <dbReference type="Proteomes" id="UP000285456"/>
    </source>
</evidence>
<dbReference type="EMBL" id="QWEH01000018">
    <property type="protein sequence ID" value="RHW29896.1"/>
    <property type="molecule type" value="Genomic_DNA"/>
</dbReference>
<dbReference type="GO" id="GO:0030435">
    <property type="term" value="P:sporulation resulting in formation of a cellular spore"/>
    <property type="evidence" value="ECO:0007669"/>
    <property type="project" value="UniProtKB-KW"/>
</dbReference>
<sequence>MERSKKYTAAGTNIAAVKQSNEQSGMSYNEAKEYIARTTGGHGTAIYSDTNTEQVRKKNQK</sequence>
<dbReference type="OrthoDB" id="2738625at2"/>
<dbReference type="Proteomes" id="UP000285456">
    <property type="component" value="Unassembled WGS sequence"/>
</dbReference>
<comment type="similarity">
    <text evidence="1">Belongs to the gamma-type SASP family.</text>
</comment>
<comment type="caution">
    <text evidence="5">The sequence shown here is derived from an EMBL/GenBank/DDBJ whole genome shotgun (WGS) entry which is preliminary data.</text>
</comment>
<reference evidence="5 6" key="1">
    <citation type="journal article" date="2007" name="Int. J. Syst. Evol. Microbiol.">
        <title>Oceanobacillus profundus sp. nov., isolated from a deep-sea sediment core.</title>
        <authorList>
            <person name="Kim Y.G."/>
            <person name="Choi D.H."/>
            <person name="Hyun S."/>
            <person name="Cho B.C."/>
        </authorList>
    </citation>
    <scope>NUCLEOTIDE SEQUENCE [LARGE SCALE GENOMIC DNA]</scope>
    <source>
        <strain evidence="5 6">DSM 18246</strain>
    </source>
</reference>
<evidence type="ECO:0000256" key="3">
    <source>
        <dbReference type="ARBA" id="ARBA00022737"/>
    </source>
</evidence>
<keyword evidence="6" id="KW-1185">Reference proteome</keyword>
<name>A0A417YBK9_9BACI</name>
<keyword evidence="4" id="KW-0749">Sporulation</keyword>
<dbReference type="InterPro" id="IPR006341">
    <property type="entry name" value="Spore_gamma"/>
</dbReference>
<evidence type="ECO:0000256" key="1">
    <source>
        <dbReference type="ARBA" id="ARBA00006710"/>
    </source>
</evidence>
<evidence type="ECO:0000313" key="5">
    <source>
        <dbReference type="EMBL" id="RHW29896.1"/>
    </source>
</evidence>
<evidence type="ECO:0000256" key="2">
    <source>
        <dbReference type="ARBA" id="ARBA00014721"/>
    </source>
</evidence>
<dbReference type="RefSeq" id="WP_118890238.1">
    <property type="nucleotide sequence ID" value="NZ_JAMAWL010000015.1"/>
</dbReference>
<dbReference type="AlphaFoldDB" id="A0A417YBK9"/>
<organism evidence="5 6">
    <name type="scientific">Oceanobacillus profundus</name>
    <dbReference type="NCBI Taxonomy" id="372463"/>
    <lineage>
        <taxon>Bacteria</taxon>
        <taxon>Bacillati</taxon>
        <taxon>Bacillota</taxon>
        <taxon>Bacilli</taxon>
        <taxon>Bacillales</taxon>
        <taxon>Bacillaceae</taxon>
        <taxon>Oceanobacillus</taxon>
    </lineage>
</organism>
<evidence type="ECO:0000256" key="4">
    <source>
        <dbReference type="ARBA" id="ARBA00022969"/>
    </source>
</evidence>
<proteinExistence type="inferred from homology"/>
<dbReference type="Pfam" id="PF04259">
    <property type="entry name" value="SASP_gamma"/>
    <property type="match status" value="1"/>
</dbReference>
<keyword evidence="3" id="KW-0677">Repeat</keyword>
<protein>
    <recommendedName>
        <fullName evidence="2">Small, acid-soluble spore protein gamma-type</fullName>
    </recommendedName>
</protein>
<accession>A0A417YBK9</accession>